<evidence type="ECO:0000256" key="2">
    <source>
        <dbReference type="ARBA" id="ARBA00022801"/>
    </source>
</evidence>
<keyword evidence="3" id="KW-0067">ATP-binding</keyword>
<feature type="compositionally biased region" description="Low complexity" evidence="4">
    <location>
        <begin position="1"/>
        <end position="16"/>
    </location>
</feature>
<evidence type="ECO:0000256" key="3">
    <source>
        <dbReference type="ARBA" id="ARBA00022840"/>
    </source>
</evidence>
<evidence type="ECO:0000313" key="6">
    <source>
        <dbReference type="EMBL" id="SAM05803.1"/>
    </source>
</evidence>
<feature type="compositionally biased region" description="Polar residues" evidence="4">
    <location>
        <begin position="37"/>
        <end position="47"/>
    </location>
</feature>
<keyword evidence="1" id="KW-0547">Nucleotide-binding</keyword>
<proteinExistence type="predicted"/>
<feature type="region of interest" description="Disordered" evidence="4">
    <location>
        <begin position="1"/>
        <end position="56"/>
    </location>
</feature>
<feature type="compositionally biased region" description="Pro residues" evidence="4">
    <location>
        <begin position="236"/>
        <end position="255"/>
    </location>
</feature>
<dbReference type="EMBL" id="LT554468">
    <property type="protein sequence ID" value="SAM05803.1"/>
    <property type="molecule type" value="Genomic_DNA"/>
</dbReference>
<dbReference type="CDD" id="cd18008">
    <property type="entry name" value="DEXDc_SHPRH-like"/>
    <property type="match status" value="1"/>
</dbReference>
<feature type="compositionally biased region" description="Polar residues" evidence="4">
    <location>
        <begin position="143"/>
        <end position="159"/>
    </location>
</feature>
<feature type="compositionally biased region" description="Low complexity" evidence="4">
    <location>
        <begin position="205"/>
        <end position="219"/>
    </location>
</feature>
<evidence type="ECO:0000256" key="4">
    <source>
        <dbReference type="SAM" id="MobiDB-lite"/>
    </source>
</evidence>
<evidence type="ECO:0000259" key="5">
    <source>
        <dbReference type="PROSITE" id="PS51192"/>
    </source>
</evidence>
<feature type="region of interest" description="Disordered" evidence="4">
    <location>
        <begin position="284"/>
        <end position="303"/>
    </location>
</feature>
<reference evidence="6" key="1">
    <citation type="submission" date="2016-04" db="EMBL/GenBank/DDBJ databases">
        <authorList>
            <person name="Evans L.H."/>
            <person name="Alamgir A."/>
            <person name="Owens N."/>
            <person name="Weber N.D."/>
            <person name="Virtaneva K."/>
            <person name="Barbian K."/>
            <person name="Babar A."/>
            <person name="Rosenke K."/>
        </authorList>
    </citation>
    <scope>NUCLEOTIDE SEQUENCE [LARGE SCALE GENOMIC DNA]</scope>
    <source>
        <strain evidence="6">CBS 101.48</strain>
    </source>
</reference>
<feature type="domain" description="Helicase ATP-binding" evidence="5">
    <location>
        <begin position="323"/>
        <end position="511"/>
    </location>
</feature>
<feature type="compositionally biased region" description="Pro residues" evidence="4">
    <location>
        <begin position="130"/>
        <end position="142"/>
    </location>
</feature>
<dbReference type="GO" id="GO:0005524">
    <property type="term" value="F:ATP binding"/>
    <property type="evidence" value="ECO:0007669"/>
    <property type="project" value="UniProtKB-KW"/>
</dbReference>
<dbReference type="InterPro" id="IPR038718">
    <property type="entry name" value="SNF2-like_sf"/>
</dbReference>
<dbReference type="Pfam" id="PF00176">
    <property type="entry name" value="SNF2-rel_dom"/>
    <property type="match status" value="1"/>
</dbReference>
<dbReference type="GO" id="GO:0005634">
    <property type="term" value="C:nucleus"/>
    <property type="evidence" value="ECO:0007669"/>
    <property type="project" value="TreeGrafter"/>
</dbReference>
<organism evidence="6">
    <name type="scientific">Absidia glauca</name>
    <name type="common">Pin mould</name>
    <dbReference type="NCBI Taxonomy" id="4829"/>
    <lineage>
        <taxon>Eukaryota</taxon>
        <taxon>Fungi</taxon>
        <taxon>Fungi incertae sedis</taxon>
        <taxon>Mucoromycota</taxon>
        <taxon>Mucoromycotina</taxon>
        <taxon>Mucoromycetes</taxon>
        <taxon>Mucorales</taxon>
        <taxon>Cunninghamellaceae</taxon>
        <taxon>Absidia</taxon>
    </lineage>
</organism>
<dbReference type="PANTHER" id="PTHR45626">
    <property type="entry name" value="TRANSCRIPTION TERMINATION FACTOR 2-RELATED"/>
    <property type="match status" value="1"/>
</dbReference>
<dbReference type="AlphaFoldDB" id="A0A163KB91"/>
<protein>
    <recommendedName>
        <fullName evidence="5">Helicase ATP-binding domain-containing protein</fullName>
    </recommendedName>
</protein>
<dbReference type="GO" id="GO:0006281">
    <property type="term" value="P:DNA repair"/>
    <property type="evidence" value="ECO:0007669"/>
    <property type="project" value="TreeGrafter"/>
</dbReference>
<sequence length="552" mass="60462">MDRSSNNTSNDTSQDSLYSGVDFGSHGDNEIVDLTTRHSSPGISTPAPSRHRSPNSLDTLVEDTLSEETLLALGIAIGEIRAQREIERRLEEEARQLEYAQQLQRQFSTELLDVTAGTPTASTTHVINLPSPPHVTMPPSPPQLQRTLAQTSSSANNNRGAIGAPNANSFGKRGSLPSNNESQSKRQRFNGPATAPTIGQHMIPSSSSSSAESSLENSNVAIPTITGHNSQRHPIEPLPTPPLPAATLPTPPLPAAPLLVQHLPKSRKEEGESMRKQAVEDLLSSHNGSTGNHHIDATQAPASSNLKVNLMEHQKTGYNWMCQKEDSDLKGGLLADDMGLGKTIQSLALITGRPCTDAPPPITRPYPYSEPPQIKSKATLIICPINLVSQWAHEIETKTENLAVYKHQGYRRLTNPYEIASYDVIVMPYSIVSNDLDPNTTVRPAGKTGCLTSITFHRVILDEAHVIKNWSTITARNCIRIKATYRWCLTASPVQARIDDMYGLFAFLKIQPYCDHNVFRQQILLPMSQGVSVADKIQSVMKIICLRRLKNA</sequence>
<feature type="region of interest" description="Disordered" evidence="4">
    <location>
        <begin position="123"/>
        <end position="257"/>
    </location>
</feature>
<dbReference type="OrthoDB" id="448448at2759"/>
<name>A0A163KB91_ABSGL</name>
<dbReference type="InterPro" id="IPR014001">
    <property type="entry name" value="Helicase_ATP-bd"/>
</dbReference>
<dbReference type="Proteomes" id="UP000078561">
    <property type="component" value="Unassembled WGS sequence"/>
</dbReference>
<dbReference type="Gene3D" id="3.40.50.10810">
    <property type="entry name" value="Tandem AAA-ATPase domain"/>
    <property type="match status" value="1"/>
</dbReference>
<dbReference type="InterPro" id="IPR050628">
    <property type="entry name" value="SNF2_RAD54_helicase_TF"/>
</dbReference>
<dbReference type="SUPFAM" id="SSF52540">
    <property type="entry name" value="P-loop containing nucleoside triphosphate hydrolases"/>
    <property type="match status" value="1"/>
</dbReference>
<dbReference type="InterPro" id="IPR000330">
    <property type="entry name" value="SNF2_N"/>
</dbReference>
<gene>
    <name evidence="6" type="primary">ABSGL_11678.1 scaffold 12295</name>
</gene>
<accession>A0A163KB91</accession>
<dbReference type="STRING" id="4829.A0A163KB91"/>
<evidence type="ECO:0000256" key="1">
    <source>
        <dbReference type="ARBA" id="ARBA00022741"/>
    </source>
</evidence>
<evidence type="ECO:0000313" key="7">
    <source>
        <dbReference type="Proteomes" id="UP000078561"/>
    </source>
</evidence>
<dbReference type="InParanoid" id="A0A163KB91"/>
<dbReference type="GO" id="GO:0008094">
    <property type="term" value="F:ATP-dependent activity, acting on DNA"/>
    <property type="evidence" value="ECO:0007669"/>
    <property type="project" value="TreeGrafter"/>
</dbReference>
<dbReference type="GO" id="GO:0016787">
    <property type="term" value="F:hydrolase activity"/>
    <property type="evidence" value="ECO:0007669"/>
    <property type="project" value="UniProtKB-KW"/>
</dbReference>
<dbReference type="SMART" id="SM00487">
    <property type="entry name" value="DEXDc"/>
    <property type="match status" value="1"/>
</dbReference>
<keyword evidence="2" id="KW-0378">Hydrolase</keyword>
<keyword evidence="7" id="KW-1185">Reference proteome</keyword>
<dbReference type="InterPro" id="IPR027417">
    <property type="entry name" value="P-loop_NTPase"/>
</dbReference>
<dbReference type="PROSITE" id="PS51192">
    <property type="entry name" value="HELICASE_ATP_BIND_1"/>
    <property type="match status" value="1"/>
</dbReference>